<dbReference type="Proteomes" id="UP001500238">
    <property type="component" value="Unassembled WGS sequence"/>
</dbReference>
<keyword evidence="2" id="KW-1185">Reference proteome</keyword>
<organism evidence="1 2">
    <name type="scientific">Sphingomonas insulae</name>
    <dbReference type="NCBI Taxonomy" id="424800"/>
    <lineage>
        <taxon>Bacteria</taxon>
        <taxon>Pseudomonadati</taxon>
        <taxon>Pseudomonadota</taxon>
        <taxon>Alphaproteobacteria</taxon>
        <taxon>Sphingomonadales</taxon>
        <taxon>Sphingomonadaceae</taxon>
        <taxon>Sphingomonas</taxon>
    </lineage>
</organism>
<gene>
    <name evidence="1" type="ORF">GCM10009102_20610</name>
</gene>
<comment type="caution">
    <text evidence="1">The sequence shown here is derived from an EMBL/GenBank/DDBJ whole genome shotgun (WGS) entry which is preliminary data.</text>
</comment>
<accession>A0ABN1HVV4</accession>
<dbReference type="EMBL" id="BAAAES010000008">
    <property type="protein sequence ID" value="GAA0669940.1"/>
    <property type="molecule type" value="Genomic_DNA"/>
</dbReference>
<name>A0ABN1HVV4_9SPHN</name>
<reference evidence="1 2" key="1">
    <citation type="journal article" date="2019" name="Int. J. Syst. Evol. Microbiol.">
        <title>The Global Catalogue of Microorganisms (GCM) 10K type strain sequencing project: providing services to taxonomists for standard genome sequencing and annotation.</title>
        <authorList>
            <consortium name="The Broad Institute Genomics Platform"/>
            <consortium name="The Broad Institute Genome Sequencing Center for Infectious Disease"/>
            <person name="Wu L."/>
            <person name="Ma J."/>
        </authorList>
    </citation>
    <scope>NUCLEOTIDE SEQUENCE [LARGE SCALE GENOMIC DNA]</scope>
    <source>
        <strain evidence="1 2">JCM 14603</strain>
    </source>
</reference>
<evidence type="ECO:0000313" key="1">
    <source>
        <dbReference type="EMBL" id="GAA0669940.1"/>
    </source>
</evidence>
<dbReference type="RefSeq" id="WP_163956836.1">
    <property type="nucleotide sequence ID" value="NZ_BAAAES010000008.1"/>
</dbReference>
<proteinExistence type="predicted"/>
<protein>
    <submittedName>
        <fullName evidence="1">Uncharacterized protein</fullName>
    </submittedName>
</protein>
<sequence>MISLGEIAGGMIAAATAPPAASGRLIRLRLAIPMLARQVPEGDALWATILRPPRGAAVESRSLLSGWFARRRRRIRRRAGWAATTIELYWTSAGIVACVDGRRIARFAAATDPSKTQDIYHDR</sequence>
<evidence type="ECO:0000313" key="2">
    <source>
        <dbReference type="Proteomes" id="UP001500238"/>
    </source>
</evidence>